<evidence type="ECO:0000313" key="2">
    <source>
        <dbReference type="EMBL" id="EAX94334.1"/>
    </source>
</evidence>
<dbReference type="EMBL" id="DS113863">
    <property type="protein sequence ID" value="EAX94334.1"/>
    <property type="molecule type" value="Genomic_DNA"/>
</dbReference>
<organism evidence="2 3">
    <name type="scientific">Trichomonas vaginalis (strain ATCC PRA-98 / G3)</name>
    <dbReference type="NCBI Taxonomy" id="412133"/>
    <lineage>
        <taxon>Eukaryota</taxon>
        <taxon>Metamonada</taxon>
        <taxon>Parabasalia</taxon>
        <taxon>Trichomonadida</taxon>
        <taxon>Trichomonadidae</taxon>
        <taxon>Trichomonas</taxon>
    </lineage>
</organism>
<dbReference type="VEuPathDB" id="TrichDB:TVAG_441530"/>
<reference evidence="2" key="2">
    <citation type="journal article" date="2007" name="Science">
        <title>Draft genome sequence of the sexually transmitted pathogen Trichomonas vaginalis.</title>
        <authorList>
            <person name="Carlton J.M."/>
            <person name="Hirt R.P."/>
            <person name="Silva J.C."/>
            <person name="Delcher A.L."/>
            <person name="Schatz M."/>
            <person name="Zhao Q."/>
            <person name="Wortman J.R."/>
            <person name="Bidwell S.L."/>
            <person name="Alsmark U.C.M."/>
            <person name="Besteiro S."/>
            <person name="Sicheritz-Ponten T."/>
            <person name="Noel C.J."/>
            <person name="Dacks J.B."/>
            <person name="Foster P.G."/>
            <person name="Simillion C."/>
            <person name="Van de Peer Y."/>
            <person name="Miranda-Saavedra D."/>
            <person name="Barton G.J."/>
            <person name="Westrop G.D."/>
            <person name="Mueller S."/>
            <person name="Dessi D."/>
            <person name="Fiori P.L."/>
            <person name="Ren Q."/>
            <person name="Paulsen I."/>
            <person name="Zhang H."/>
            <person name="Bastida-Corcuera F.D."/>
            <person name="Simoes-Barbosa A."/>
            <person name="Brown M.T."/>
            <person name="Hayes R.D."/>
            <person name="Mukherjee M."/>
            <person name="Okumura C.Y."/>
            <person name="Schneider R."/>
            <person name="Smith A.J."/>
            <person name="Vanacova S."/>
            <person name="Villalvazo M."/>
            <person name="Haas B.J."/>
            <person name="Pertea M."/>
            <person name="Feldblyum T.V."/>
            <person name="Utterback T.R."/>
            <person name="Shu C.L."/>
            <person name="Osoegawa K."/>
            <person name="de Jong P.J."/>
            <person name="Hrdy I."/>
            <person name="Horvathova L."/>
            <person name="Zubacova Z."/>
            <person name="Dolezal P."/>
            <person name="Malik S.B."/>
            <person name="Logsdon J.M. Jr."/>
            <person name="Henze K."/>
            <person name="Gupta A."/>
            <person name="Wang C.C."/>
            <person name="Dunne R.L."/>
            <person name="Upcroft J.A."/>
            <person name="Upcroft P."/>
            <person name="White O."/>
            <person name="Salzberg S.L."/>
            <person name="Tang P."/>
            <person name="Chiu C.-H."/>
            <person name="Lee Y.-S."/>
            <person name="Embley T.M."/>
            <person name="Coombs G.H."/>
            <person name="Mottram J.C."/>
            <person name="Tachezy J."/>
            <person name="Fraser-Liggett C.M."/>
            <person name="Johnson P.J."/>
        </authorList>
    </citation>
    <scope>NUCLEOTIDE SEQUENCE [LARGE SCALE GENOMIC DNA]</scope>
    <source>
        <strain evidence="2">G3</strain>
    </source>
</reference>
<reference evidence="2" key="1">
    <citation type="submission" date="2006-10" db="EMBL/GenBank/DDBJ databases">
        <authorList>
            <person name="Amadeo P."/>
            <person name="Zhao Q."/>
            <person name="Wortman J."/>
            <person name="Fraser-Liggett C."/>
            <person name="Carlton J."/>
        </authorList>
    </citation>
    <scope>NUCLEOTIDE SEQUENCE</scope>
    <source>
        <strain evidence="2">G3</strain>
    </source>
</reference>
<name>A2FL78_TRIV3</name>
<sequence>MTETPLPVKRPSSGKTVSYFLQHDYGHEITKKYQNQKQNFQEIRHLYELILKSSDKKITPEHKQKLLDTIDILQTIKSQLIEGFSHYEKNSHKESLPPAHPHRQQPRMEILRSVSQKITYNPQTHQKPQKKLKRASITTETTSRQINSMTIWNQVNRFYSTVPTVSNLANFLYPIDITPKRGQIGQHYSIAYNDKLKQKYKNDSVQIRIPGSITPANANSGASPEVVFHRLLCSFVQLTKERPVERNGKNFEAPPIDHNAEALFPNAYGTSIYTSIPFEQKLLLEVQSLDLHPGKNEIISVDNDIAREIDLANEEYINSLKKTNQMRASILERLKAAEPSLVAKAMKLRKAVSQPDRPETPKKIPRPKSRGKSFDE</sequence>
<gene>
    <name evidence="2" type="ORF">TVAG_441530</name>
</gene>
<feature type="compositionally biased region" description="Basic residues" evidence="1">
    <location>
        <begin position="363"/>
        <end position="376"/>
    </location>
</feature>
<dbReference type="AlphaFoldDB" id="A2FL78"/>
<dbReference type="OrthoDB" id="10569170at2759"/>
<accession>A2FL78</accession>
<dbReference type="SMR" id="A2FL78"/>
<dbReference type="KEGG" id="tva:4752070"/>
<evidence type="ECO:0000256" key="1">
    <source>
        <dbReference type="SAM" id="MobiDB-lite"/>
    </source>
</evidence>
<proteinExistence type="predicted"/>
<keyword evidence="3" id="KW-1185">Reference proteome</keyword>
<dbReference type="Proteomes" id="UP000001542">
    <property type="component" value="Unassembled WGS sequence"/>
</dbReference>
<evidence type="ECO:0000313" key="3">
    <source>
        <dbReference type="Proteomes" id="UP000001542"/>
    </source>
</evidence>
<dbReference type="RefSeq" id="XP_001307264.1">
    <property type="nucleotide sequence ID" value="XM_001307263.1"/>
</dbReference>
<dbReference type="InParanoid" id="A2FL78"/>
<dbReference type="VEuPathDB" id="TrichDB:TVAGG3_0569560"/>
<protein>
    <submittedName>
        <fullName evidence="2">Uncharacterized protein</fullName>
    </submittedName>
</protein>
<feature type="region of interest" description="Disordered" evidence="1">
    <location>
        <begin position="348"/>
        <end position="376"/>
    </location>
</feature>